<dbReference type="RefSeq" id="XP_009550218.1">
    <property type="nucleotide sequence ID" value="XM_009551923.1"/>
</dbReference>
<feature type="transmembrane region" description="Helical" evidence="1">
    <location>
        <begin position="111"/>
        <end position="134"/>
    </location>
</feature>
<gene>
    <name evidence="2" type="ORF">HETIRDRAFT_120102</name>
</gene>
<dbReference type="STRING" id="747525.W4JXF4"/>
<keyword evidence="1" id="KW-1133">Transmembrane helix</keyword>
<dbReference type="KEGG" id="hir:HETIRDRAFT_120102"/>
<evidence type="ECO:0000256" key="1">
    <source>
        <dbReference type="SAM" id="Phobius"/>
    </source>
</evidence>
<dbReference type="EMBL" id="KI925462">
    <property type="protein sequence ID" value="ETW78228.1"/>
    <property type="molecule type" value="Genomic_DNA"/>
</dbReference>
<protein>
    <submittedName>
        <fullName evidence="2">Uncharacterized protein</fullName>
    </submittedName>
</protein>
<feature type="transmembrane region" description="Helical" evidence="1">
    <location>
        <begin position="39"/>
        <end position="61"/>
    </location>
</feature>
<dbReference type="HOGENOM" id="CLU_1777706_0_0_1"/>
<keyword evidence="1" id="KW-0812">Transmembrane</keyword>
<dbReference type="AlphaFoldDB" id="W4JXF4"/>
<accession>W4JXF4</accession>
<dbReference type="OrthoDB" id="2683341at2759"/>
<sequence length="146" mass="16299">MVQMDAVFAPVEAAAAVAGNPKLDKARRKLLANKYPKEVWYFIACFIFLVGIGNVGSRLLARRRQTAVPRDSEDRNGPARGAIAFRRLPLAVVNAYRILAFRCTVPIGNKYTLNVAELLITATYIIILFVWSLINSQLCFLPTPLY</sequence>
<keyword evidence="3" id="KW-1185">Reference proteome</keyword>
<proteinExistence type="predicted"/>
<organism evidence="2 3">
    <name type="scientific">Heterobasidion irregulare (strain TC 32-1)</name>
    <dbReference type="NCBI Taxonomy" id="747525"/>
    <lineage>
        <taxon>Eukaryota</taxon>
        <taxon>Fungi</taxon>
        <taxon>Dikarya</taxon>
        <taxon>Basidiomycota</taxon>
        <taxon>Agaricomycotina</taxon>
        <taxon>Agaricomycetes</taxon>
        <taxon>Russulales</taxon>
        <taxon>Bondarzewiaceae</taxon>
        <taxon>Heterobasidion</taxon>
        <taxon>Heterobasidion annosum species complex</taxon>
    </lineage>
</organism>
<evidence type="ECO:0000313" key="3">
    <source>
        <dbReference type="Proteomes" id="UP000030671"/>
    </source>
</evidence>
<dbReference type="InParanoid" id="W4JXF4"/>
<dbReference type="Proteomes" id="UP000030671">
    <property type="component" value="Unassembled WGS sequence"/>
</dbReference>
<name>W4JXF4_HETIT</name>
<dbReference type="GeneID" id="20666673"/>
<reference evidence="2 3" key="1">
    <citation type="journal article" date="2012" name="New Phytol.">
        <title>Insight into trade-off between wood decay and parasitism from the genome of a fungal forest pathogen.</title>
        <authorList>
            <person name="Olson A."/>
            <person name="Aerts A."/>
            <person name="Asiegbu F."/>
            <person name="Belbahri L."/>
            <person name="Bouzid O."/>
            <person name="Broberg A."/>
            <person name="Canback B."/>
            <person name="Coutinho P.M."/>
            <person name="Cullen D."/>
            <person name="Dalman K."/>
            <person name="Deflorio G."/>
            <person name="van Diepen L.T."/>
            <person name="Dunand C."/>
            <person name="Duplessis S."/>
            <person name="Durling M."/>
            <person name="Gonthier P."/>
            <person name="Grimwood J."/>
            <person name="Fossdal C.G."/>
            <person name="Hansson D."/>
            <person name="Henrissat B."/>
            <person name="Hietala A."/>
            <person name="Himmelstrand K."/>
            <person name="Hoffmeister D."/>
            <person name="Hogberg N."/>
            <person name="James T.Y."/>
            <person name="Karlsson M."/>
            <person name="Kohler A."/>
            <person name="Kues U."/>
            <person name="Lee Y.H."/>
            <person name="Lin Y.C."/>
            <person name="Lind M."/>
            <person name="Lindquist E."/>
            <person name="Lombard V."/>
            <person name="Lucas S."/>
            <person name="Lunden K."/>
            <person name="Morin E."/>
            <person name="Murat C."/>
            <person name="Park J."/>
            <person name="Raffaello T."/>
            <person name="Rouze P."/>
            <person name="Salamov A."/>
            <person name="Schmutz J."/>
            <person name="Solheim H."/>
            <person name="Stahlberg J."/>
            <person name="Velez H."/>
            <person name="de Vries R.P."/>
            <person name="Wiebenga A."/>
            <person name="Woodward S."/>
            <person name="Yakovlev I."/>
            <person name="Garbelotto M."/>
            <person name="Martin F."/>
            <person name="Grigoriev I.V."/>
            <person name="Stenlid J."/>
        </authorList>
    </citation>
    <scope>NUCLEOTIDE SEQUENCE [LARGE SCALE GENOMIC DNA]</scope>
    <source>
        <strain evidence="2 3">TC 32-1</strain>
    </source>
</reference>
<evidence type="ECO:0000313" key="2">
    <source>
        <dbReference type="EMBL" id="ETW78228.1"/>
    </source>
</evidence>
<keyword evidence="1" id="KW-0472">Membrane</keyword>